<proteinExistence type="predicted"/>
<organism evidence="2 3">
    <name type="scientific">Chloroflexus aggregans</name>
    <dbReference type="NCBI Taxonomy" id="152260"/>
    <lineage>
        <taxon>Bacteria</taxon>
        <taxon>Bacillati</taxon>
        <taxon>Chloroflexota</taxon>
        <taxon>Chloroflexia</taxon>
        <taxon>Chloroflexales</taxon>
        <taxon>Chloroflexineae</taxon>
        <taxon>Chloroflexaceae</taxon>
        <taxon>Chloroflexus</taxon>
    </lineage>
</organism>
<evidence type="ECO:0000259" key="1">
    <source>
        <dbReference type="Pfam" id="PF02514"/>
    </source>
</evidence>
<reference evidence="2 3" key="1">
    <citation type="submission" date="2018-01" db="EMBL/GenBank/DDBJ databases">
        <title>Metagenomic assembled genomes from two thermal pools in the Uzon Caldera, Kamchatka, Russia.</title>
        <authorList>
            <person name="Wilkins L."/>
            <person name="Ettinger C."/>
        </authorList>
    </citation>
    <scope>NUCLEOTIDE SEQUENCE [LARGE SCALE GENOMIC DNA]</scope>
    <source>
        <strain evidence="2">ZAV-02</strain>
    </source>
</reference>
<dbReference type="Pfam" id="PF02514">
    <property type="entry name" value="CobN-Mg_chel"/>
    <property type="match status" value="1"/>
</dbReference>
<accession>A0A2J6X140</accession>
<dbReference type="AlphaFoldDB" id="A0A2J6X140"/>
<feature type="domain" description="CobN/magnesium chelatase" evidence="1">
    <location>
        <begin position="18"/>
        <end position="411"/>
    </location>
</feature>
<dbReference type="EMBL" id="PNIQ01000796">
    <property type="protein sequence ID" value="PMP77492.1"/>
    <property type="molecule type" value="Genomic_DNA"/>
</dbReference>
<evidence type="ECO:0000313" key="2">
    <source>
        <dbReference type="EMBL" id="PMP77492.1"/>
    </source>
</evidence>
<comment type="caution">
    <text evidence="2">The sequence shown here is derived from an EMBL/GenBank/DDBJ whole genome shotgun (WGS) entry which is preliminary data.</text>
</comment>
<sequence>DDLRRLVVEGNALLHGTDGNVADTLPVEEYRRLFPDYVEIEPYWGSAPGQLLSDGKRLFILGRRFGNVFVGLQPSFGYERDPIRLLMSKDAAPHHGFAAYYVWLRKVFKAHAVLHFGTHGALEFMPGKQAGLSAQCWPLRLLGGLPNFYYYCVNNPSEGSIARRRGMATLISYLVPPVQQAGLYKGLRALKDSIDHYHAHPDPTLIDDLRTQAEALNLMVSGEGDAYVAALGHELLQIEQRMIPVGLHVLGQPPAASEQIDVLNLIATFTRVPRSHNQPPLEPLPQIVANALGYDYTSLSGRLHNDPTAQARYRQIEEICRAAVTALVQFGTGHAADEALARYVHLPSGHLTPLWNYLLDIQRRMTTERELSSLLRALNGGYVLPSAGNDVVRNPSVVPTGRNIYAFDPFHV</sequence>
<gene>
    <name evidence="2" type="ORF">C0184_11880</name>
</gene>
<evidence type="ECO:0000313" key="3">
    <source>
        <dbReference type="Proteomes" id="UP000243376"/>
    </source>
</evidence>
<feature type="non-terminal residue" evidence="2">
    <location>
        <position position="1"/>
    </location>
</feature>
<feature type="non-terminal residue" evidence="2">
    <location>
        <position position="412"/>
    </location>
</feature>
<dbReference type="Proteomes" id="UP000243376">
    <property type="component" value="Unassembled WGS sequence"/>
</dbReference>
<name>A0A2J6X140_9CHLR</name>
<protein>
    <submittedName>
        <fullName evidence="2">Magnesium chelatase subunit H</fullName>
    </submittedName>
</protein>
<dbReference type="PANTHER" id="PTHR44119">
    <property type="entry name" value="MAGNESIUM-CHELATASE SUBUNIT CHLH, CHLOROPLASTIC"/>
    <property type="match status" value="1"/>
</dbReference>
<dbReference type="InterPro" id="IPR003672">
    <property type="entry name" value="CobN/Mg_chltase"/>
</dbReference>
<dbReference type="PANTHER" id="PTHR44119:SF1">
    <property type="entry name" value="MAGNESIUM-CHELATASE SUBUNIT CHLH, CHLOROPLASTIC"/>
    <property type="match status" value="1"/>
</dbReference>